<comment type="caution">
    <text evidence="6">The sequence shown here is derived from an EMBL/GenBank/DDBJ whole genome shotgun (WGS) entry which is preliminary data.</text>
</comment>
<evidence type="ECO:0000256" key="3">
    <source>
        <dbReference type="ARBA" id="ARBA00023125"/>
    </source>
</evidence>
<dbReference type="Gene3D" id="3.40.50.2300">
    <property type="match status" value="2"/>
</dbReference>
<dbReference type="CDD" id="cd01392">
    <property type="entry name" value="HTH_LacI"/>
    <property type="match status" value="1"/>
</dbReference>
<dbReference type="Gene3D" id="1.10.260.40">
    <property type="entry name" value="lambda repressor-like DNA-binding domains"/>
    <property type="match status" value="1"/>
</dbReference>
<reference evidence="6 7" key="1">
    <citation type="submission" date="2006-02" db="EMBL/GenBank/DDBJ databases">
        <authorList>
            <person name="Pinhassi J."/>
            <person name="Pedros-Alio C."/>
            <person name="Ferriera S."/>
            <person name="Johnson J."/>
            <person name="Kravitz S."/>
            <person name="Halpern A."/>
            <person name="Remington K."/>
            <person name="Beeson K."/>
            <person name="Tran B."/>
            <person name="Rogers Y.-H."/>
            <person name="Friedman R."/>
            <person name="Venter J.C."/>
        </authorList>
    </citation>
    <scope>NUCLEOTIDE SEQUENCE [LARGE SCALE GENOMIC DNA]</scope>
    <source>
        <strain evidence="6 7">MED297</strain>
    </source>
</reference>
<dbReference type="Pfam" id="PF13377">
    <property type="entry name" value="Peripla_BP_3"/>
    <property type="match status" value="1"/>
</dbReference>
<proteinExistence type="predicted"/>
<keyword evidence="1" id="KW-0678">Repressor</keyword>
<dbReference type="HOGENOM" id="CLU_037628_5_0_6"/>
<keyword evidence="4" id="KW-0804">Transcription</keyword>
<dbReference type="SUPFAM" id="SSF53822">
    <property type="entry name" value="Periplasmic binding protein-like I"/>
    <property type="match status" value="1"/>
</dbReference>
<dbReference type="GO" id="GO:0000976">
    <property type="term" value="F:transcription cis-regulatory region binding"/>
    <property type="evidence" value="ECO:0007669"/>
    <property type="project" value="TreeGrafter"/>
</dbReference>
<accession>A4BAU3</accession>
<dbReference type="InterPro" id="IPR010982">
    <property type="entry name" value="Lambda_DNA-bd_dom_sf"/>
</dbReference>
<dbReference type="CDD" id="cd06267">
    <property type="entry name" value="PBP1_LacI_sugar_binding-like"/>
    <property type="match status" value="1"/>
</dbReference>
<dbReference type="Pfam" id="PF00356">
    <property type="entry name" value="LacI"/>
    <property type="match status" value="1"/>
</dbReference>
<evidence type="ECO:0000256" key="2">
    <source>
        <dbReference type="ARBA" id="ARBA00023015"/>
    </source>
</evidence>
<dbReference type="GO" id="GO:0003700">
    <property type="term" value="F:DNA-binding transcription factor activity"/>
    <property type="evidence" value="ECO:0007669"/>
    <property type="project" value="TreeGrafter"/>
</dbReference>
<dbReference type="PROSITE" id="PS50932">
    <property type="entry name" value="HTH_LACI_2"/>
    <property type="match status" value="1"/>
</dbReference>
<evidence type="ECO:0000259" key="5">
    <source>
        <dbReference type="PROSITE" id="PS50932"/>
    </source>
</evidence>
<dbReference type="OrthoDB" id="8433438at2"/>
<keyword evidence="2" id="KW-0805">Transcription regulation</keyword>
<keyword evidence="7" id="KW-1185">Reference proteome</keyword>
<dbReference type="InterPro" id="IPR046335">
    <property type="entry name" value="LacI/GalR-like_sensor"/>
</dbReference>
<dbReference type="STRING" id="314283.MED297_11090"/>
<organism evidence="6 7">
    <name type="scientific">Reinekea blandensis MED297</name>
    <dbReference type="NCBI Taxonomy" id="314283"/>
    <lineage>
        <taxon>Bacteria</taxon>
        <taxon>Pseudomonadati</taxon>
        <taxon>Pseudomonadota</taxon>
        <taxon>Gammaproteobacteria</taxon>
        <taxon>Oceanospirillales</taxon>
        <taxon>Saccharospirillaceae</taxon>
        <taxon>Reinekea</taxon>
    </lineage>
</organism>
<dbReference type="InterPro" id="IPR000843">
    <property type="entry name" value="HTH_LacI"/>
</dbReference>
<dbReference type="SMART" id="SM00354">
    <property type="entry name" value="HTH_LACI"/>
    <property type="match status" value="1"/>
</dbReference>
<protein>
    <submittedName>
        <fullName evidence="6">Transcriptional regulator, LacI family protein</fullName>
    </submittedName>
</protein>
<dbReference type="RefSeq" id="WP_008041745.1">
    <property type="nucleotide sequence ID" value="NZ_CH724149.1"/>
</dbReference>
<gene>
    <name evidence="6" type="ORF">MED297_11090</name>
</gene>
<evidence type="ECO:0000256" key="4">
    <source>
        <dbReference type="ARBA" id="ARBA00023163"/>
    </source>
</evidence>
<evidence type="ECO:0000313" key="7">
    <source>
        <dbReference type="Proteomes" id="UP000005953"/>
    </source>
</evidence>
<dbReference type="SUPFAM" id="SSF47413">
    <property type="entry name" value="lambda repressor-like DNA-binding domains"/>
    <property type="match status" value="1"/>
</dbReference>
<dbReference type="Proteomes" id="UP000005953">
    <property type="component" value="Unassembled WGS sequence"/>
</dbReference>
<sequence>MKDTKKRPTQADVARLAKVSSAVVSAVVSKGDSSNIRVGEETRERVLKAIKELGYVPNMVAQSLAGGRKKIIGLFSFESVFPKDPNDFFRDFLLGVETAAETMGYDLLLYTSSKNRNQQKRIYENDVNRLVMADGAILFGRDPNPKELIRLQKDGYRFVYIGRQDLKTPISYVAADYTGATCELCEHLYELGHRKFLYVGDVPLVERRLDREQGFKQFLQDHQLDERHNRIERGNTDTFVAELVERINADQLTAVLVEETPVAEQLVDRLAQQGKRVPDDISIAILGEPMGAMDLSIEWSGFDVPKVNMGHQAFVSLIQMIDANLTNSKVQLTLPCELRLGKTLGPAPI</sequence>
<dbReference type="InterPro" id="IPR028082">
    <property type="entry name" value="Peripla_BP_I"/>
</dbReference>
<dbReference type="PANTHER" id="PTHR30146">
    <property type="entry name" value="LACI-RELATED TRANSCRIPTIONAL REPRESSOR"/>
    <property type="match status" value="1"/>
</dbReference>
<evidence type="ECO:0000256" key="1">
    <source>
        <dbReference type="ARBA" id="ARBA00022491"/>
    </source>
</evidence>
<evidence type="ECO:0000313" key="6">
    <source>
        <dbReference type="EMBL" id="EAR10556.1"/>
    </source>
</evidence>
<name>A4BAU3_9GAMM</name>
<dbReference type="AlphaFoldDB" id="A4BAU3"/>
<dbReference type="EMBL" id="AAOE01000003">
    <property type="protein sequence ID" value="EAR10556.1"/>
    <property type="molecule type" value="Genomic_DNA"/>
</dbReference>
<feature type="domain" description="HTH lacI-type" evidence="5">
    <location>
        <begin position="8"/>
        <end position="66"/>
    </location>
</feature>
<dbReference type="PANTHER" id="PTHR30146:SF148">
    <property type="entry name" value="HTH-TYPE TRANSCRIPTIONAL REPRESSOR PURR-RELATED"/>
    <property type="match status" value="1"/>
</dbReference>
<keyword evidence="3" id="KW-0238">DNA-binding</keyword>